<dbReference type="SUPFAM" id="SSF52402">
    <property type="entry name" value="Adenine nucleotide alpha hydrolases-like"/>
    <property type="match status" value="1"/>
</dbReference>
<dbReference type="RefSeq" id="WP_154535272.1">
    <property type="nucleotide sequence ID" value="NZ_VUNG01000047.1"/>
</dbReference>
<evidence type="ECO:0000256" key="6">
    <source>
        <dbReference type="ARBA" id="ARBA00023065"/>
    </source>
</evidence>
<dbReference type="Gene3D" id="1.20.1530.20">
    <property type="match status" value="1"/>
</dbReference>
<evidence type="ECO:0000313" key="10">
    <source>
        <dbReference type="EMBL" id="MST85685.1"/>
    </source>
</evidence>
<dbReference type="InterPro" id="IPR038770">
    <property type="entry name" value="Na+/solute_symporter_sf"/>
</dbReference>
<evidence type="ECO:0000313" key="11">
    <source>
        <dbReference type="Proteomes" id="UP000438914"/>
    </source>
</evidence>
<evidence type="ECO:0000256" key="8">
    <source>
        <dbReference type="SAM" id="Phobius"/>
    </source>
</evidence>
<dbReference type="Proteomes" id="UP000438914">
    <property type="component" value="Unassembled WGS sequence"/>
</dbReference>
<proteinExistence type="predicted"/>
<accession>A0A7K0KJN0</accession>
<feature type="domain" description="Cation/H+ exchanger transmembrane" evidence="9">
    <location>
        <begin position="22"/>
        <end position="389"/>
    </location>
</feature>
<gene>
    <name evidence="10" type="ORF">FYJ73_13605</name>
</gene>
<evidence type="ECO:0000256" key="2">
    <source>
        <dbReference type="ARBA" id="ARBA00022448"/>
    </source>
</evidence>
<evidence type="ECO:0000256" key="3">
    <source>
        <dbReference type="ARBA" id="ARBA00022449"/>
    </source>
</evidence>
<dbReference type="PANTHER" id="PTHR43562">
    <property type="entry name" value="NAPA-TYPE SODIUM/HYDROGEN ANTIPORTER"/>
    <property type="match status" value="1"/>
</dbReference>
<feature type="transmembrane region" description="Helical" evidence="8">
    <location>
        <begin position="184"/>
        <end position="204"/>
    </location>
</feature>
<evidence type="ECO:0000256" key="1">
    <source>
        <dbReference type="ARBA" id="ARBA00004141"/>
    </source>
</evidence>
<keyword evidence="6" id="KW-0406">Ion transport</keyword>
<keyword evidence="4 8" id="KW-0812">Transmembrane</keyword>
<evidence type="ECO:0000259" key="9">
    <source>
        <dbReference type="Pfam" id="PF00999"/>
    </source>
</evidence>
<keyword evidence="3" id="KW-0050">Antiport</keyword>
<organism evidence="10 11">
    <name type="scientific">Hallella mizrahii</name>
    <dbReference type="NCBI Taxonomy" id="2606637"/>
    <lineage>
        <taxon>Bacteria</taxon>
        <taxon>Pseudomonadati</taxon>
        <taxon>Bacteroidota</taxon>
        <taxon>Bacteroidia</taxon>
        <taxon>Bacteroidales</taxon>
        <taxon>Prevotellaceae</taxon>
        <taxon>Hallella</taxon>
    </lineage>
</organism>
<feature type="transmembrane region" description="Helical" evidence="8">
    <location>
        <begin position="6"/>
        <end position="27"/>
    </location>
</feature>
<comment type="caution">
    <text evidence="10">The sequence shown here is derived from an EMBL/GenBank/DDBJ whole genome shotgun (WGS) entry which is preliminary data.</text>
</comment>
<dbReference type="Pfam" id="PF00999">
    <property type="entry name" value="Na_H_Exchanger"/>
    <property type="match status" value="1"/>
</dbReference>
<keyword evidence="2" id="KW-0813">Transport</keyword>
<dbReference type="PANTHER" id="PTHR43562:SF4">
    <property type="entry name" value="NA(+)_H(+) ANTIPORTER NHAS5"/>
    <property type="match status" value="1"/>
</dbReference>
<dbReference type="GO" id="GO:0015297">
    <property type="term" value="F:antiporter activity"/>
    <property type="evidence" value="ECO:0007669"/>
    <property type="project" value="UniProtKB-KW"/>
</dbReference>
<dbReference type="AlphaFoldDB" id="A0A7K0KJN0"/>
<dbReference type="Gene3D" id="3.40.50.12370">
    <property type="match status" value="1"/>
</dbReference>
<comment type="subcellular location">
    <subcellularLocation>
        <location evidence="1">Membrane</location>
        <topology evidence="1">Multi-pass membrane protein</topology>
    </subcellularLocation>
</comment>
<sequence>MLNIASYFPITNPTLIFFVVLLIILLAPIIMGKLRIPHIIGMVLAGVLVGQYGLDILSRDASFELFGRVGLYYIMFLASLEMDLDGLQRNKYRALVFGLLTFAIPFVMNYFTGIGLLGYTTGAALLLACIMSSHTLISYPIVSRYGLQRKPSVVISVGATMVSLLLALIVLAVIVASHQGGGGIAFWSFFILKMALYCADLFYAVPRLTRWFLRRYSDAVMQFIFVMAMLFLMAALAELIGLEGIFGAFFAGLILNRYIPQLSPLMNRIEFIGNALFIPYFLIGVGMLINVRLLFAGGNIIWVVACFVVIGTLSKAVAAYLSGILFRLPLSSAHMMFGLSSAHAAGAIAIVMVGMGLKTAEGRPLVDEQMLNGVVIMILFTCIISSIVTDRSAQRIIVRDKEVAHDEEAPTTVENILVPVKYPEYANRLVDLALMMRSAKRPQGIVALNVVYDDINIRKNQEAGQRLLDQVSHYAAGSDVHLQTQVRIAANIANGIKHAFKEFQASEVLIGMHTHANVSPKFWGEFHQSLFNGLSRQIIMARLNHPIATLRRIQVAVPSRAQYEPGFYRWLERLARLSENLECRIVFYGRKDTLQMINEYVKNRHASLRATYIEMEHWNEMPKLAATIADDHLFVVVTARKGTVSFKAAQERLPEELTKYFKGKNLMIIFPDQYGDDKMRMTFAQPQHTEETSAYAALRDWMKNKSLLPTSLTEKRDKKNRK</sequence>
<evidence type="ECO:0000256" key="5">
    <source>
        <dbReference type="ARBA" id="ARBA00022989"/>
    </source>
</evidence>
<feature type="transmembrane region" description="Helical" evidence="8">
    <location>
        <begin position="300"/>
        <end position="325"/>
    </location>
</feature>
<dbReference type="GO" id="GO:1902600">
    <property type="term" value="P:proton transmembrane transport"/>
    <property type="evidence" value="ECO:0007669"/>
    <property type="project" value="InterPro"/>
</dbReference>
<feature type="transmembrane region" description="Helical" evidence="8">
    <location>
        <begin position="216"/>
        <end position="234"/>
    </location>
</feature>
<evidence type="ECO:0000256" key="4">
    <source>
        <dbReference type="ARBA" id="ARBA00022692"/>
    </source>
</evidence>
<feature type="transmembrane region" description="Helical" evidence="8">
    <location>
        <begin position="123"/>
        <end position="142"/>
    </location>
</feature>
<feature type="transmembrane region" description="Helical" evidence="8">
    <location>
        <begin position="154"/>
        <end position="178"/>
    </location>
</feature>
<dbReference type="InterPro" id="IPR006153">
    <property type="entry name" value="Cation/H_exchanger_TM"/>
</dbReference>
<evidence type="ECO:0000256" key="7">
    <source>
        <dbReference type="ARBA" id="ARBA00023136"/>
    </source>
</evidence>
<keyword evidence="5 8" id="KW-1133">Transmembrane helix</keyword>
<feature type="transmembrane region" description="Helical" evidence="8">
    <location>
        <begin position="271"/>
        <end position="294"/>
    </location>
</feature>
<dbReference type="GO" id="GO:0016020">
    <property type="term" value="C:membrane"/>
    <property type="evidence" value="ECO:0007669"/>
    <property type="project" value="UniProtKB-SubCell"/>
</dbReference>
<name>A0A7K0KJN0_9BACT</name>
<protein>
    <submittedName>
        <fullName evidence="10">Cation:proton antiporter</fullName>
    </submittedName>
</protein>
<feature type="transmembrane region" description="Helical" evidence="8">
    <location>
        <begin position="94"/>
        <end position="117"/>
    </location>
</feature>
<feature type="transmembrane region" description="Helical" evidence="8">
    <location>
        <begin position="369"/>
        <end position="389"/>
    </location>
</feature>
<keyword evidence="7 8" id="KW-0472">Membrane</keyword>
<keyword evidence="11" id="KW-1185">Reference proteome</keyword>
<feature type="transmembrane region" description="Helical" evidence="8">
    <location>
        <begin position="337"/>
        <end position="357"/>
    </location>
</feature>
<reference evidence="10 11" key="1">
    <citation type="submission" date="2019-08" db="EMBL/GenBank/DDBJ databases">
        <title>In-depth cultivation of the pig gut microbiome towards novel bacterial diversity and tailored functional studies.</title>
        <authorList>
            <person name="Wylensek D."/>
            <person name="Hitch T.C.A."/>
            <person name="Clavel T."/>
        </authorList>
    </citation>
    <scope>NUCLEOTIDE SEQUENCE [LARGE SCALE GENOMIC DNA]</scope>
    <source>
        <strain evidence="10 11">LKV-178-WT-2A</strain>
    </source>
</reference>
<dbReference type="EMBL" id="VUNG01000047">
    <property type="protein sequence ID" value="MST85685.1"/>
    <property type="molecule type" value="Genomic_DNA"/>
</dbReference>